<dbReference type="InterPro" id="IPR007492">
    <property type="entry name" value="LytTR_DNA-bd_dom"/>
</dbReference>
<dbReference type="GO" id="GO:0000156">
    <property type="term" value="F:phosphorelay response regulator activity"/>
    <property type="evidence" value="ECO:0007669"/>
    <property type="project" value="InterPro"/>
</dbReference>
<dbReference type="STRING" id="413434.SAMN04488132_102199"/>
<keyword evidence="4" id="KW-0238">DNA-binding</keyword>
<evidence type="ECO:0000259" key="2">
    <source>
        <dbReference type="PROSITE" id="PS50110"/>
    </source>
</evidence>
<feature type="domain" description="HTH LytTR-type" evidence="3">
    <location>
        <begin position="131"/>
        <end position="230"/>
    </location>
</feature>
<dbReference type="OrthoDB" id="1646880at2"/>
<dbReference type="InterPro" id="IPR001789">
    <property type="entry name" value="Sig_transdc_resp-reg_receiver"/>
</dbReference>
<evidence type="ECO:0000313" key="4">
    <source>
        <dbReference type="EMBL" id="SJZ47581.1"/>
    </source>
</evidence>
<sequence length="230" mass="26791">MIKAIAVDDEPLALKVLEMFCSKTDFIDLQRTFHMPNEALRFVQQSPVDLIFMDINMPSISGIDLYKAIEKQTMVIFTTAYSEYAVEGFNVSAIDYLLKPFTQERFMTAVQKARDYFNYQNEKGKGQDQHIFIRADYRLVKISLNDILFIEGLDDYLKIHLLGQKPIVARMTMKTILEKLPASQFIRVHRSYIVPLQRIESIRNKNITINNTEIPIGSSYEEQFLKSFNR</sequence>
<evidence type="ECO:0000313" key="5">
    <source>
        <dbReference type="Proteomes" id="UP000190888"/>
    </source>
</evidence>
<proteinExistence type="predicted"/>
<keyword evidence="5" id="KW-1185">Reference proteome</keyword>
<dbReference type="InterPro" id="IPR046947">
    <property type="entry name" value="LytR-like"/>
</dbReference>
<evidence type="ECO:0000259" key="3">
    <source>
        <dbReference type="PROSITE" id="PS50930"/>
    </source>
</evidence>
<dbReference type="EMBL" id="FUWH01000002">
    <property type="protein sequence ID" value="SJZ47581.1"/>
    <property type="molecule type" value="Genomic_DNA"/>
</dbReference>
<protein>
    <submittedName>
        <fullName evidence="4">DNA-binding response regulator, LytR/AlgR family</fullName>
    </submittedName>
</protein>
<dbReference type="PANTHER" id="PTHR37299:SF1">
    <property type="entry name" value="STAGE 0 SPORULATION PROTEIN A HOMOLOG"/>
    <property type="match status" value="1"/>
</dbReference>
<dbReference type="SMART" id="SM00448">
    <property type="entry name" value="REC"/>
    <property type="match status" value="1"/>
</dbReference>
<name>A0A1T4KYX8_9BACT</name>
<dbReference type="PROSITE" id="PS50110">
    <property type="entry name" value="RESPONSE_REGULATORY"/>
    <property type="match status" value="1"/>
</dbReference>
<keyword evidence="1" id="KW-0597">Phosphoprotein</keyword>
<dbReference type="InterPro" id="IPR011006">
    <property type="entry name" value="CheY-like_superfamily"/>
</dbReference>
<evidence type="ECO:0000256" key="1">
    <source>
        <dbReference type="PROSITE-ProRule" id="PRU00169"/>
    </source>
</evidence>
<dbReference type="PROSITE" id="PS50930">
    <property type="entry name" value="HTH_LYTTR"/>
    <property type="match status" value="1"/>
</dbReference>
<reference evidence="4 5" key="1">
    <citation type="submission" date="2017-02" db="EMBL/GenBank/DDBJ databases">
        <authorList>
            <person name="Peterson S.W."/>
        </authorList>
    </citation>
    <scope>NUCLEOTIDE SEQUENCE [LARGE SCALE GENOMIC DNA]</scope>
    <source>
        <strain evidence="4 5">DSM 22335</strain>
    </source>
</reference>
<dbReference type="Proteomes" id="UP000190888">
    <property type="component" value="Unassembled WGS sequence"/>
</dbReference>
<dbReference type="RefSeq" id="WP_078830164.1">
    <property type="nucleotide sequence ID" value="NZ_FUWH01000002.1"/>
</dbReference>
<dbReference type="SUPFAM" id="SSF52172">
    <property type="entry name" value="CheY-like"/>
    <property type="match status" value="1"/>
</dbReference>
<dbReference type="SMART" id="SM00850">
    <property type="entry name" value="LytTR"/>
    <property type="match status" value="1"/>
</dbReference>
<organism evidence="4 5">
    <name type="scientific">Sediminibacterium ginsengisoli</name>
    <dbReference type="NCBI Taxonomy" id="413434"/>
    <lineage>
        <taxon>Bacteria</taxon>
        <taxon>Pseudomonadati</taxon>
        <taxon>Bacteroidota</taxon>
        <taxon>Chitinophagia</taxon>
        <taxon>Chitinophagales</taxon>
        <taxon>Chitinophagaceae</taxon>
        <taxon>Sediminibacterium</taxon>
    </lineage>
</organism>
<gene>
    <name evidence="4" type="ORF">SAMN04488132_102199</name>
</gene>
<dbReference type="Pfam" id="PF04397">
    <property type="entry name" value="LytTR"/>
    <property type="match status" value="1"/>
</dbReference>
<dbReference type="GO" id="GO:0003677">
    <property type="term" value="F:DNA binding"/>
    <property type="evidence" value="ECO:0007669"/>
    <property type="project" value="UniProtKB-KW"/>
</dbReference>
<feature type="domain" description="Response regulatory" evidence="2">
    <location>
        <begin position="3"/>
        <end position="114"/>
    </location>
</feature>
<dbReference type="Gene3D" id="3.40.50.2300">
    <property type="match status" value="1"/>
</dbReference>
<feature type="modified residue" description="4-aspartylphosphate" evidence="1">
    <location>
        <position position="54"/>
    </location>
</feature>
<dbReference type="PANTHER" id="PTHR37299">
    <property type="entry name" value="TRANSCRIPTIONAL REGULATOR-RELATED"/>
    <property type="match status" value="1"/>
</dbReference>
<dbReference type="Gene3D" id="2.40.50.1020">
    <property type="entry name" value="LytTr DNA-binding domain"/>
    <property type="match status" value="1"/>
</dbReference>
<dbReference type="Pfam" id="PF00072">
    <property type="entry name" value="Response_reg"/>
    <property type="match status" value="1"/>
</dbReference>
<dbReference type="AlphaFoldDB" id="A0A1T4KYX8"/>
<accession>A0A1T4KYX8</accession>